<dbReference type="Proteomes" id="UP000062260">
    <property type="component" value="Chromosome"/>
</dbReference>
<evidence type="ECO:0000313" key="11">
    <source>
        <dbReference type="EMBL" id="AMB98499.1"/>
    </source>
</evidence>
<evidence type="ECO:0000256" key="9">
    <source>
        <dbReference type="ARBA" id="ARBA00023160"/>
    </source>
</evidence>
<dbReference type="EC" id="2.1.3.15" evidence="2"/>
<keyword evidence="6" id="KW-0276">Fatty acid metabolism</keyword>
<dbReference type="EMBL" id="CP014163">
    <property type="protein sequence ID" value="AMB98499.1"/>
    <property type="molecule type" value="Genomic_DNA"/>
</dbReference>
<dbReference type="GO" id="GO:0006633">
    <property type="term" value="P:fatty acid biosynthetic process"/>
    <property type="evidence" value="ECO:0007669"/>
    <property type="project" value="UniProtKB-KW"/>
</dbReference>
<evidence type="ECO:0000256" key="1">
    <source>
        <dbReference type="ARBA" id="ARBA00004956"/>
    </source>
</evidence>
<keyword evidence="5" id="KW-0547">Nucleotide-binding</keyword>
<dbReference type="UniPathway" id="UPA00655">
    <property type="reaction ID" value="UER00711"/>
</dbReference>
<evidence type="ECO:0000313" key="12">
    <source>
        <dbReference type="Proteomes" id="UP000062260"/>
    </source>
</evidence>
<keyword evidence="4 11" id="KW-0808">Transferase</keyword>
<evidence type="ECO:0000256" key="6">
    <source>
        <dbReference type="ARBA" id="ARBA00022832"/>
    </source>
</evidence>
<dbReference type="RefSeq" id="WP_067977158.1">
    <property type="nucleotide sequence ID" value="NZ_CP014163.1"/>
</dbReference>
<reference evidence="12" key="2">
    <citation type="submission" date="2016-01" db="EMBL/GenBank/DDBJ databases">
        <title>Six Aerococcus type strain genome sequencing and assembly using PacBio and Illumina Hiseq.</title>
        <authorList>
            <person name="Carkaci D."/>
            <person name="Dargis R."/>
            <person name="Nielsen X.C."/>
            <person name="Skovgaard O."/>
            <person name="Fuursted K."/>
            <person name="Christensen J.J."/>
        </authorList>
    </citation>
    <scope>NUCLEOTIDE SEQUENCE [LARGE SCALE GENOMIC DNA]</scope>
    <source>
        <strain evidence="12">CCUG42038B</strain>
    </source>
</reference>
<proteinExistence type="predicted"/>
<evidence type="ECO:0000256" key="3">
    <source>
        <dbReference type="ARBA" id="ARBA00022516"/>
    </source>
</evidence>
<comment type="pathway">
    <text evidence="1">Lipid metabolism; malonyl-CoA biosynthesis; malonyl-CoA from acetyl-CoA: step 1/1.</text>
</comment>
<evidence type="ECO:0000256" key="8">
    <source>
        <dbReference type="ARBA" id="ARBA00023098"/>
    </source>
</evidence>
<sequence>MSNENKNQPKTVLSPSQVVEAARRIDRLTSSEIIDQICDIFYEFHGDRLYGDDPAIYGGMGQIGDHKVTIVGTEKGHTIESNIARNFGSPHAEGYRKAIRLFKQAEKFNRPVITLINTSGAFCDTEAEDRGVGEAIAQSMQVLGQLKVPVIAILIGEGGSGGALALATANQVWMMEQAMYSILSPEGFATILWKDASRKDEAAELMKFTATDLYDLGVIDKIIPELKANGDKLSNRRLLRQLKTLITSSLDEMATWSADQLVNQRISRFRKY</sequence>
<dbReference type="STRING" id="128944.AWM75_00165"/>
<protein>
    <recommendedName>
        <fullName evidence="2">acetyl-CoA carboxytransferase</fullName>
        <ecNumber evidence="2">2.1.3.15</ecNumber>
    </recommendedName>
</protein>
<dbReference type="PANTHER" id="PTHR42853">
    <property type="entry name" value="ACETYL-COENZYME A CARBOXYLASE CARBOXYL TRANSFERASE SUBUNIT ALPHA"/>
    <property type="match status" value="1"/>
</dbReference>
<dbReference type="AlphaFoldDB" id="A0A109RGB5"/>
<dbReference type="NCBIfam" id="NF041504">
    <property type="entry name" value="AccA_sub"/>
    <property type="match status" value="1"/>
</dbReference>
<evidence type="ECO:0000256" key="7">
    <source>
        <dbReference type="ARBA" id="ARBA00022840"/>
    </source>
</evidence>
<evidence type="ECO:0000256" key="5">
    <source>
        <dbReference type="ARBA" id="ARBA00022741"/>
    </source>
</evidence>
<dbReference type="GO" id="GO:2001295">
    <property type="term" value="P:malonyl-CoA biosynthetic process"/>
    <property type="evidence" value="ECO:0007669"/>
    <property type="project" value="UniProtKB-UniPathway"/>
</dbReference>
<dbReference type="GO" id="GO:0009317">
    <property type="term" value="C:acetyl-CoA carboxylase complex"/>
    <property type="evidence" value="ECO:0007669"/>
    <property type="project" value="InterPro"/>
</dbReference>
<dbReference type="PANTHER" id="PTHR42853:SF3">
    <property type="entry name" value="ACETYL-COENZYME A CARBOXYLASE CARBOXYL TRANSFERASE SUBUNIT ALPHA, CHLOROPLASTIC"/>
    <property type="match status" value="1"/>
</dbReference>
<dbReference type="InterPro" id="IPR029045">
    <property type="entry name" value="ClpP/crotonase-like_dom_sf"/>
</dbReference>
<evidence type="ECO:0000256" key="4">
    <source>
        <dbReference type="ARBA" id="ARBA00022679"/>
    </source>
</evidence>
<dbReference type="GO" id="GO:0003989">
    <property type="term" value="F:acetyl-CoA carboxylase activity"/>
    <property type="evidence" value="ECO:0007669"/>
    <property type="project" value="InterPro"/>
</dbReference>
<dbReference type="InterPro" id="IPR001095">
    <property type="entry name" value="Acetyl_CoA_COase_a_su"/>
</dbReference>
<keyword evidence="3" id="KW-0444">Lipid biosynthesis</keyword>
<reference evidence="11 12" key="1">
    <citation type="journal article" date="2016" name="Genome Announc.">
        <title>Complete Genome Sequences of Aerococcus christensenii CCUG 28831T, Aerococcus sanguinicola CCUG 43001T, Aerococcus urinae CCUG 36881T, Aerococcus urinaeequi CCUG 28094T, Aerococcus urinaehominis CCUG 42038 BT, and Aerococcus viridans CCUG 4311T.</title>
        <authorList>
            <person name="Carkaci D."/>
            <person name="Dargis R."/>
            <person name="Nielsen X.C."/>
            <person name="Skovgaard O."/>
            <person name="Fuursted K."/>
            <person name="Christensen J.J."/>
        </authorList>
    </citation>
    <scope>NUCLEOTIDE SEQUENCE [LARGE SCALE GENOMIC DNA]</scope>
    <source>
        <strain evidence="11 12">CCUG42038B</strain>
    </source>
</reference>
<dbReference type="SUPFAM" id="SSF52096">
    <property type="entry name" value="ClpP/crotonase"/>
    <property type="match status" value="1"/>
</dbReference>
<dbReference type="Pfam" id="PF03255">
    <property type="entry name" value="ACCA"/>
    <property type="match status" value="1"/>
</dbReference>
<gene>
    <name evidence="11" type="ORF">AWM75_00165</name>
</gene>
<evidence type="ECO:0000256" key="10">
    <source>
        <dbReference type="ARBA" id="ARBA00049152"/>
    </source>
</evidence>
<accession>A0A109RGB5</accession>
<dbReference type="GO" id="GO:0005524">
    <property type="term" value="F:ATP binding"/>
    <property type="evidence" value="ECO:0007669"/>
    <property type="project" value="UniProtKB-KW"/>
</dbReference>
<dbReference type="InterPro" id="IPR011763">
    <property type="entry name" value="COA_CT_C"/>
</dbReference>
<evidence type="ECO:0000256" key="2">
    <source>
        <dbReference type="ARBA" id="ARBA00011883"/>
    </source>
</evidence>
<comment type="catalytic activity">
    <reaction evidence="10">
        <text>N(6)-carboxybiotinyl-L-lysyl-[protein] + acetyl-CoA = N(6)-biotinyl-L-lysyl-[protein] + malonyl-CoA</text>
        <dbReference type="Rhea" id="RHEA:54728"/>
        <dbReference type="Rhea" id="RHEA-COMP:10505"/>
        <dbReference type="Rhea" id="RHEA-COMP:10506"/>
        <dbReference type="ChEBI" id="CHEBI:57288"/>
        <dbReference type="ChEBI" id="CHEBI:57384"/>
        <dbReference type="ChEBI" id="CHEBI:83144"/>
        <dbReference type="ChEBI" id="CHEBI:83145"/>
        <dbReference type="EC" id="2.1.3.15"/>
    </reaction>
</comment>
<dbReference type="PRINTS" id="PR01069">
    <property type="entry name" value="ACCCTRFRASEA"/>
</dbReference>
<dbReference type="GO" id="GO:0016743">
    <property type="term" value="F:carboxyl- or carbamoyltransferase activity"/>
    <property type="evidence" value="ECO:0007669"/>
    <property type="project" value="InterPro"/>
</dbReference>
<organism evidence="11 12">
    <name type="scientific">Aerococcus urinaehominis</name>
    <dbReference type="NCBI Taxonomy" id="128944"/>
    <lineage>
        <taxon>Bacteria</taxon>
        <taxon>Bacillati</taxon>
        <taxon>Bacillota</taxon>
        <taxon>Bacilli</taxon>
        <taxon>Lactobacillales</taxon>
        <taxon>Aerococcaceae</taxon>
        <taxon>Aerococcus</taxon>
    </lineage>
</organism>
<keyword evidence="8" id="KW-0443">Lipid metabolism</keyword>
<keyword evidence="9" id="KW-0275">Fatty acid biosynthesis</keyword>
<dbReference type="PROSITE" id="PS50989">
    <property type="entry name" value="COA_CT_CTER"/>
    <property type="match status" value="1"/>
</dbReference>
<keyword evidence="7" id="KW-0067">ATP-binding</keyword>
<dbReference type="Gene3D" id="3.90.226.10">
    <property type="entry name" value="2-enoyl-CoA Hydratase, Chain A, domain 1"/>
    <property type="match status" value="1"/>
</dbReference>
<name>A0A109RGB5_9LACT</name>
<dbReference type="KEGG" id="auh:AWM75_00165"/>
<keyword evidence="12" id="KW-1185">Reference proteome</keyword>
<dbReference type="OrthoDB" id="9808023at2"/>